<proteinExistence type="predicted"/>
<dbReference type="EMBL" id="LR798328">
    <property type="protein sequence ID" value="CAB5223768.1"/>
    <property type="molecule type" value="Genomic_DNA"/>
</dbReference>
<sequence>MSFQEWWDGLTESEKKVLGEGRARYAWEECQKYDARSYKLQVSGWTLSEGTSPDKVWISEAGGEGGSFKACELAQAIGAFYKEKF</sequence>
<gene>
    <name evidence="1" type="ORF">UFOVP652_36</name>
    <name evidence="2" type="ORF">UFOVP734_3</name>
</gene>
<reference evidence="1" key="1">
    <citation type="submission" date="2020-04" db="EMBL/GenBank/DDBJ databases">
        <authorList>
            <person name="Chiriac C."/>
            <person name="Salcher M."/>
            <person name="Ghai R."/>
            <person name="Kavagutti S V."/>
        </authorList>
    </citation>
    <scope>NUCLEOTIDE SEQUENCE</scope>
</reference>
<organism evidence="1">
    <name type="scientific">uncultured Caudovirales phage</name>
    <dbReference type="NCBI Taxonomy" id="2100421"/>
    <lineage>
        <taxon>Viruses</taxon>
        <taxon>Duplodnaviria</taxon>
        <taxon>Heunggongvirae</taxon>
        <taxon>Uroviricota</taxon>
        <taxon>Caudoviricetes</taxon>
        <taxon>Peduoviridae</taxon>
        <taxon>Maltschvirus</taxon>
        <taxon>Maltschvirus maltsch</taxon>
    </lineage>
</organism>
<evidence type="ECO:0000313" key="2">
    <source>
        <dbReference type="EMBL" id="CAB5223768.1"/>
    </source>
</evidence>
<name>A0A6J5NHG0_9CAUD</name>
<dbReference type="EMBL" id="LR796617">
    <property type="protein sequence ID" value="CAB4154844.1"/>
    <property type="molecule type" value="Genomic_DNA"/>
</dbReference>
<accession>A0A6J5NHG0</accession>
<evidence type="ECO:0000313" key="1">
    <source>
        <dbReference type="EMBL" id="CAB4154844.1"/>
    </source>
</evidence>
<protein>
    <submittedName>
        <fullName evidence="1">Uncharacterized protein</fullName>
    </submittedName>
</protein>